<evidence type="ECO:0000256" key="4">
    <source>
        <dbReference type="ARBA" id="ARBA00010744"/>
    </source>
</evidence>
<evidence type="ECO:0000256" key="10">
    <source>
        <dbReference type="ARBA" id="ARBA00023242"/>
    </source>
</evidence>
<dbReference type="Gene3D" id="1.10.10.2100">
    <property type="match status" value="1"/>
</dbReference>
<keyword evidence="10" id="KW-0539">Nucleus</keyword>
<dbReference type="Gene3D" id="2.60.120.340">
    <property type="entry name" value="Nucleoplasmin core domain"/>
    <property type="match status" value="1"/>
</dbReference>
<organism evidence="14 15">
    <name type="scientific">Pygocentrus nattereri</name>
    <name type="common">Red-bellied piranha</name>
    <dbReference type="NCBI Taxonomy" id="42514"/>
    <lineage>
        <taxon>Eukaryota</taxon>
        <taxon>Metazoa</taxon>
        <taxon>Chordata</taxon>
        <taxon>Craniata</taxon>
        <taxon>Vertebrata</taxon>
        <taxon>Euteleostomi</taxon>
        <taxon>Actinopterygii</taxon>
        <taxon>Neopterygii</taxon>
        <taxon>Teleostei</taxon>
        <taxon>Ostariophysi</taxon>
        <taxon>Characiformes</taxon>
        <taxon>Characoidei</taxon>
        <taxon>Pygocentrus</taxon>
    </lineage>
</organism>
<dbReference type="GO" id="GO:1990904">
    <property type="term" value="C:ribonucleoprotein complex"/>
    <property type="evidence" value="ECO:0007669"/>
    <property type="project" value="TreeGrafter"/>
</dbReference>
<reference evidence="14" key="3">
    <citation type="submission" date="2025-09" db="UniProtKB">
        <authorList>
            <consortium name="Ensembl"/>
        </authorList>
    </citation>
    <scope>IDENTIFICATION</scope>
</reference>
<evidence type="ECO:0000256" key="3">
    <source>
        <dbReference type="ARBA" id="ARBA00004642"/>
    </source>
</evidence>
<feature type="compositionally biased region" description="Basic and acidic residues" evidence="11">
    <location>
        <begin position="191"/>
        <end position="200"/>
    </location>
</feature>
<dbReference type="GO" id="GO:0010824">
    <property type="term" value="P:regulation of centrosome duplication"/>
    <property type="evidence" value="ECO:0007669"/>
    <property type="project" value="TreeGrafter"/>
</dbReference>
<reference evidence="14" key="2">
    <citation type="submission" date="2025-08" db="UniProtKB">
        <authorList>
            <consortium name="Ensembl"/>
        </authorList>
    </citation>
    <scope>IDENTIFICATION</scope>
</reference>
<dbReference type="InterPro" id="IPR036824">
    <property type="entry name" value="Nucleoplasmin_core_dom_sf"/>
</dbReference>
<evidence type="ECO:0000313" key="15">
    <source>
        <dbReference type="Proteomes" id="UP001501920"/>
    </source>
</evidence>
<keyword evidence="15" id="KW-1185">Reference proteome</keyword>
<dbReference type="GO" id="GO:0003682">
    <property type="term" value="F:chromatin binding"/>
    <property type="evidence" value="ECO:0007669"/>
    <property type="project" value="TreeGrafter"/>
</dbReference>
<dbReference type="InterPro" id="IPR024057">
    <property type="entry name" value="Nucleoplasmin_core_dom"/>
</dbReference>
<keyword evidence="6" id="KW-0963">Cytoplasm</keyword>
<dbReference type="GO" id="GO:0000055">
    <property type="term" value="P:ribosomal large subunit export from nucleus"/>
    <property type="evidence" value="ECO:0007669"/>
    <property type="project" value="TreeGrafter"/>
</dbReference>
<accession>A0A3B4D6G1</accession>
<dbReference type="GO" id="GO:0042393">
    <property type="term" value="F:histone binding"/>
    <property type="evidence" value="ECO:0007669"/>
    <property type="project" value="TreeGrafter"/>
</dbReference>
<feature type="domain" description="Nucleophosmin C-terminal" evidence="13">
    <location>
        <begin position="244"/>
        <end position="280"/>
    </location>
</feature>
<dbReference type="GO" id="GO:0005730">
    <property type="term" value="C:nucleolus"/>
    <property type="evidence" value="ECO:0007669"/>
    <property type="project" value="UniProtKB-SubCell"/>
</dbReference>
<keyword evidence="8" id="KW-0694">RNA-binding</keyword>
<evidence type="ECO:0000259" key="12">
    <source>
        <dbReference type="Pfam" id="PF03066"/>
    </source>
</evidence>
<dbReference type="GO" id="GO:0045944">
    <property type="term" value="P:positive regulation of transcription by RNA polymerase II"/>
    <property type="evidence" value="ECO:0007669"/>
    <property type="project" value="TreeGrafter"/>
</dbReference>
<keyword evidence="7" id="KW-0597">Phosphoprotein</keyword>
<evidence type="ECO:0000256" key="8">
    <source>
        <dbReference type="ARBA" id="ARBA00022884"/>
    </source>
</evidence>
<evidence type="ECO:0000256" key="2">
    <source>
        <dbReference type="ARBA" id="ARBA00004604"/>
    </source>
</evidence>
<feature type="compositionally biased region" description="Acidic residues" evidence="11">
    <location>
        <begin position="154"/>
        <end position="178"/>
    </location>
</feature>
<evidence type="ECO:0000256" key="5">
    <source>
        <dbReference type="ARBA" id="ARBA00020749"/>
    </source>
</evidence>
<dbReference type="GO" id="GO:0000056">
    <property type="term" value="P:ribosomal small subunit export from nucleus"/>
    <property type="evidence" value="ECO:0007669"/>
    <property type="project" value="TreeGrafter"/>
</dbReference>
<dbReference type="FunFam" id="1.10.10.2100:FF:000002">
    <property type="entry name" value="cell growth-regulating nucleolar protein-like"/>
    <property type="match status" value="1"/>
</dbReference>
<dbReference type="STRING" id="42514.ENSPNAP00000019023"/>
<keyword evidence="9" id="KW-0143">Chaperone</keyword>
<dbReference type="Proteomes" id="UP001501920">
    <property type="component" value="Chromosome 8"/>
</dbReference>
<dbReference type="GO" id="GO:0005737">
    <property type="term" value="C:cytoplasm"/>
    <property type="evidence" value="ECO:0007669"/>
    <property type="project" value="UniProtKB-SubCell"/>
</dbReference>
<dbReference type="GO" id="GO:0003723">
    <property type="term" value="F:RNA binding"/>
    <property type="evidence" value="ECO:0007669"/>
    <property type="project" value="UniProtKB-KW"/>
</dbReference>
<feature type="compositionally biased region" description="Low complexity" evidence="11">
    <location>
        <begin position="229"/>
        <end position="243"/>
    </location>
</feature>
<evidence type="ECO:0000256" key="9">
    <source>
        <dbReference type="ARBA" id="ARBA00023186"/>
    </source>
</evidence>
<dbReference type="PANTHER" id="PTHR22747">
    <property type="entry name" value="NUCLEOPLASMIN"/>
    <property type="match status" value="1"/>
</dbReference>
<feature type="region of interest" description="Disordered" evidence="11">
    <location>
        <begin position="117"/>
        <end position="245"/>
    </location>
</feature>
<comment type="similarity">
    <text evidence="4">Belongs to the nucleoplasmin family.</text>
</comment>
<sequence>MAEDSVPDLSRPQMFLFGCVLKSDKKEHKVEVDDDEADHQLSLKAVCLGAEAEDNFHTVEIEGVTYDGKTTKIPLAVLKPSILPSLSLGGFEVTPPVSFRLQSGAGPVYISGQHFVSVKESDDEEEEENNTSPVKRPSNMAPGKVAQKKLKMDSDEDEEDDSEDDNDDDDDDEEEEDEKTVAKSPMKSPKKAPEKNKGADKQNGSPGKKDTKPGKPHSQVPAKEKDKSGAGPSGKSPSKPSISEVKNRLATAAKEGKPFPKTEQKFENYAKSCFKISDKQSSSLPVKQRVKYAQGCPTHSPERREEGTAKANISTYDLVAPLSLSLSVFLAVSLSLFSVKCFLRSLMKAQDGGMLLVPGTSAASRPHRLTTRSEIISI</sequence>
<evidence type="ECO:0000313" key="14">
    <source>
        <dbReference type="Ensembl" id="ENSPNAP00000019023.1"/>
    </source>
</evidence>
<dbReference type="GeneTree" id="ENSGT00940000164405"/>
<dbReference type="InterPro" id="IPR004301">
    <property type="entry name" value="Nucleoplasmin"/>
</dbReference>
<reference evidence="14 15" key="1">
    <citation type="submission" date="2020-10" db="EMBL/GenBank/DDBJ databases">
        <title>Pygocentrus nattereri (red-bellied piranha) genome, fPygNat1, primary haplotype.</title>
        <authorList>
            <person name="Myers G."/>
            <person name="Meyer A."/>
            <person name="Karagic N."/>
            <person name="Pippel M."/>
            <person name="Winkler S."/>
            <person name="Tracey A."/>
            <person name="Wood J."/>
            <person name="Formenti G."/>
            <person name="Howe K."/>
            <person name="Fedrigo O."/>
            <person name="Jarvis E.D."/>
        </authorList>
    </citation>
    <scope>NUCLEOTIDE SEQUENCE [LARGE SCALE GENOMIC DNA]</scope>
</reference>
<evidence type="ECO:0000256" key="6">
    <source>
        <dbReference type="ARBA" id="ARBA00022490"/>
    </source>
</evidence>
<dbReference type="GO" id="GO:0006338">
    <property type="term" value="P:chromatin remodeling"/>
    <property type="evidence" value="ECO:0007669"/>
    <property type="project" value="TreeGrafter"/>
</dbReference>
<dbReference type="AlphaFoldDB" id="A0A3B4D6G1"/>
<comment type="subcellular location">
    <subcellularLocation>
        <location evidence="1">Cytoplasm</location>
    </subcellularLocation>
    <subcellularLocation>
        <location evidence="2">Nucleus</location>
        <location evidence="2">Nucleolus</location>
    </subcellularLocation>
    <subcellularLocation>
        <location evidence="3">Nucleus</location>
        <location evidence="3">Nucleoplasm</location>
    </subcellularLocation>
</comment>
<dbReference type="SUPFAM" id="SSF69203">
    <property type="entry name" value="Nucleoplasmin-like core domain"/>
    <property type="match status" value="1"/>
</dbReference>
<protein>
    <recommendedName>
        <fullName evidence="5">Nucleophosmin</fullName>
    </recommendedName>
</protein>
<dbReference type="GO" id="GO:0042273">
    <property type="term" value="P:ribosomal large subunit biogenesis"/>
    <property type="evidence" value="ECO:0007669"/>
    <property type="project" value="TreeGrafter"/>
</dbReference>
<dbReference type="Pfam" id="PF16276">
    <property type="entry name" value="NPM1-C"/>
    <property type="match status" value="1"/>
</dbReference>
<dbReference type="PANTHER" id="PTHR22747:SF28">
    <property type="entry name" value="NUCLEOPHOSMIN"/>
    <property type="match status" value="1"/>
</dbReference>
<dbReference type="Pfam" id="PF03066">
    <property type="entry name" value="Nucleoplasmin"/>
    <property type="match status" value="1"/>
</dbReference>
<dbReference type="GO" id="GO:0005654">
    <property type="term" value="C:nucleoplasm"/>
    <property type="evidence" value="ECO:0007669"/>
    <property type="project" value="UniProtKB-SubCell"/>
</dbReference>
<evidence type="ECO:0000259" key="13">
    <source>
        <dbReference type="Pfam" id="PF16276"/>
    </source>
</evidence>
<name>A0A3B4D6G1_PYGNA</name>
<evidence type="ECO:0000256" key="11">
    <source>
        <dbReference type="SAM" id="MobiDB-lite"/>
    </source>
</evidence>
<dbReference type="GO" id="GO:0042274">
    <property type="term" value="P:ribosomal small subunit biogenesis"/>
    <property type="evidence" value="ECO:0007669"/>
    <property type="project" value="TreeGrafter"/>
</dbReference>
<dbReference type="GO" id="GO:0005813">
    <property type="term" value="C:centrosome"/>
    <property type="evidence" value="ECO:0007669"/>
    <property type="project" value="TreeGrafter"/>
</dbReference>
<dbReference type="FunFam" id="2.60.120.340:FF:000007">
    <property type="entry name" value="Nucleophosmin 1a"/>
    <property type="match status" value="1"/>
</dbReference>
<evidence type="ECO:0000256" key="1">
    <source>
        <dbReference type="ARBA" id="ARBA00004496"/>
    </source>
</evidence>
<dbReference type="Ensembl" id="ENSPNAT00000028599.2">
    <property type="protein sequence ID" value="ENSPNAP00000019023.1"/>
    <property type="gene ID" value="ENSPNAG00000005498.2"/>
</dbReference>
<feature type="domain" description="Nucleoplasmin core" evidence="12">
    <location>
        <begin position="16"/>
        <end position="116"/>
    </location>
</feature>
<proteinExistence type="inferred from homology"/>
<dbReference type="InterPro" id="IPR032569">
    <property type="entry name" value="NPM1_C"/>
</dbReference>
<evidence type="ECO:0000256" key="7">
    <source>
        <dbReference type="ARBA" id="ARBA00022553"/>
    </source>
</evidence>